<sequence length="60" mass="7256">MNDYLVEVWDWYKQNWYLIKAFRQDAITTDYQRLGLAKALVDSLAKQHPVLKFRLNQILN</sequence>
<dbReference type="EMBL" id="CP025096">
    <property type="protein sequence ID" value="AUD07016.1"/>
    <property type="molecule type" value="Genomic_DNA"/>
</dbReference>
<protein>
    <recommendedName>
        <fullName evidence="3">N-acetyltransferase domain-containing protein</fullName>
    </recommendedName>
</protein>
<organism evidence="1 2">
    <name type="scientific">Spirosoma pollinicola</name>
    <dbReference type="NCBI Taxonomy" id="2057025"/>
    <lineage>
        <taxon>Bacteria</taxon>
        <taxon>Pseudomonadati</taxon>
        <taxon>Bacteroidota</taxon>
        <taxon>Cytophagia</taxon>
        <taxon>Cytophagales</taxon>
        <taxon>Cytophagaceae</taxon>
        <taxon>Spirosoma</taxon>
    </lineage>
</organism>
<dbReference type="Proteomes" id="UP000232883">
    <property type="component" value="Chromosome"/>
</dbReference>
<evidence type="ECO:0000313" key="2">
    <source>
        <dbReference type="Proteomes" id="UP000232883"/>
    </source>
</evidence>
<dbReference type="KEGG" id="spir:CWM47_37465"/>
<accession>A0A2K8ZAV8</accession>
<name>A0A2K8ZAV8_9BACT</name>
<evidence type="ECO:0000313" key="1">
    <source>
        <dbReference type="EMBL" id="AUD07016.1"/>
    </source>
</evidence>
<gene>
    <name evidence="1" type="ORF">CWM47_37465</name>
</gene>
<dbReference type="RefSeq" id="WP_100993559.1">
    <property type="nucleotide sequence ID" value="NZ_CP025096.1"/>
</dbReference>
<proteinExistence type="predicted"/>
<evidence type="ECO:0008006" key="3">
    <source>
        <dbReference type="Google" id="ProtNLM"/>
    </source>
</evidence>
<dbReference type="AlphaFoldDB" id="A0A2K8ZAV8"/>
<reference evidence="1 2" key="1">
    <citation type="submission" date="2017-11" db="EMBL/GenBank/DDBJ databases">
        <title>Taxonomic description and genome sequences of Spirosoma HA7 sp. nov., isolated from pollen microhabitat of Corylus avellana.</title>
        <authorList>
            <person name="Ambika Manirajan B."/>
            <person name="Suarez C."/>
            <person name="Ratering S."/>
            <person name="Geissler-Plaum R."/>
            <person name="Cardinale M."/>
            <person name="Sylvia S."/>
        </authorList>
    </citation>
    <scope>NUCLEOTIDE SEQUENCE [LARGE SCALE GENOMIC DNA]</scope>
    <source>
        <strain evidence="1 2">HA7</strain>
    </source>
</reference>
<keyword evidence="2" id="KW-1185">Reference proteome</keyword>